<dbReference type="Pfam" id="PF00696">
    <property type="entry name" value="AA_kinase"/>
    <property type="match status" value="1"/>
</dbReference>
<dbReference type="PANTHER" id="PTHR43654">
    <property type="entry name" value="GLUTAMATE 5-KINASE"/>
    <property type="match status" value="1"/>
</dbReference>
<keyword evidence="2" id="KW-0547">Nucleotide-binding</keyword>
<evidence type="ECO:0000256" key="2">
    <source>
        <dbReference type="ARBA" id="ARBA00022741"/>
    </source>
</evidence>
<dbReference type="InterPro" id="IPR036393">
    <property type="entry name" value="AceGlu_kinase-like_sf"/>
</dbReference>
<keyword evidence="1" id="KW-0808">Transferase</keyword>
<evidence type="ECO:0000256" key="1">
    <source>
        <dbReference type="ARBA" id="ARBA00022679"/>
    </source>
</evidence>
<organism evidence="7">
    <name type="scientific">Kitasatospora sp. NRRL F-6133</name>
    <dbReference type="NCBI Taxonomy" id="1415539"/>
    <lineage>
        <taxon>Bacteria</taxon>
        <taxon>Bacillati</taxon>
        <taxon>Actinomycetota</taxon>
        <taxon>Actinomycetes</taxon>
        <taxon>Kitasatosporales</taxon>
        <taxon>Streptomycetaceae</taxon>
        <taxon>Kitasatospora</taxon>
    </lineage>
</organism>
<feature type="region of interest" description="Disordered" evidence="5">
    <location>
        <begin position="1"/>
        <end position="23"/>
    </location>
</feature>
<evidence type="ECO:0000259" key="6">
    <source>
        <dbReference type="Pfam" id="PF00696"/>
    </source>
</evidence>
<protein>
    <submittedName>
        <fullName evidence="7">Isopentenyl phosphate kinase</fullName>
    </submittedName>
</protein>
<dbReference type="SUPFAM" id="SSF53633">
    <property type="entry name" value="Carbamate kinase-like"/>
    <property type="match status" value="1"/>
</dbReference>
<dbReference type="InterPro" id="IPR001048">
    <property type="entry name" value="Asp/Glu/Uridylate_kinase"/>
</dbReference>
<accession>U5YPI5</accession>
<evidence type="ECO:0000313" key="7">
    <source>
        <dbReference type="EMBL" id="AGZ94248.1"/>
    </source>
</evidence>
<evidence type="ECO:0000256" key="5">
    <source>
        <dbReference type="SAM" id="MobiDB-lite"/>
    </source>
</evidence>
<dbReference type="GO" id="GO:0005524">
    <property type="term" value="F:ATP binding"/>
    <property type="evidence" value="ECO:0007669"/>
    <property type="project" value="UniProtKB-KW"/>
</dbReference>
<dbReference type="GO" id="GO:0004349">
    <property type="term" value="F:glutamate 5-kinase activity"/>
    <property type="evidence" value="ECO:0007669"/>
    <property type="project" value="TreeGrafter"/>
</dbReference>
<dbReference type="AlphaFoldDB" id="U5YPI5"/>
<dbReference type="PANTHER" id="PTHR43654:SF1">
    <property type="entry name" value="ISOPENTENYL PHOSPHATE KINASE"/>
    <property type="match status" value="1"/>
</dbReference>
<dbReference type="GO" id="GO:0005829">
    <property type="term" value="C:cytosol"/>
    <property type="evidence" value="ECO:0007669"/>
    <property type="project" value="TreeGrafter"/>
</dbReference>
<reference evidence="7" key="1">
    <citation type="journal article" date="2013" name="Proc. Natl. Acad. Sci. U.S.A.">
        <title>Diversity and abundance of phosphonate biosynthetic genes in nature.</title>
        <authorList>
            <person name="Yu X."/>
            <person name="Doroghazi J.R."/>
            <person name="Janga S.C."/>
            <person name="Zhang J.K."/>
            <person name="Circello B."/>
            <person name="Griffin B.M."/>
            <person name="Labeda D.P."/>
            <person name="Metcalf W.W."/>
        </authorList>
    </citation>
    <scope>NUCLEOTIDE SEQUENCE</scope>
    <source>
        <strain evidence="7">NRRL F-6133</strain>
    </source>
</reference>
<evidence type="ECO:0000256" key="3">
    <source>
        <dbReference type="ARBA" id="ARBA00022777"/>
    </source>
</evidence>
<evidence type="ECO:0000256" key="4">
    <source>
        <dbReference type="ARBA" id="ARBA00022840"/>
    </source>
</evidence>
<keyword evidence="3 7" id="KW-0418">Kinase</keyword>
<keyword evidence="4" id="KW-0067">ATP-binding</keyword>
<proteinExistence type="predicted"/>
<sequence length="292" mass="31101">MKMAHARVTVSEGESAEQTRWTGGRAEAPDLSVIKIGGSLVSQKDRAGHLDLDLVDRYARLMAELWTTAPGKVVLVVGGGAIGHGAVRELDPGDRFAALGLTRATFTVKWAWVEALSRHGVRGFPVQVGGLCVLRDDRPAAQLGAVEELLRTGCLPVLSGDCVMTPEGRLEVFGSDRVPEIFLGAERTFRRIRVAVLTDVPGVLRDGPGGNRTIPFIDADDPEGARTHIWAAAAHDTSGAMAGKVASLQELARSGAECVILRGAPDMAGLDFLVQPMSAWSEGIPRTLIARR</sequence>
<feature type="domain" description="Aspartate/glutamate/uridylate kinase" evidence="6">
    <location>
        <begin position="32"/>
        <end position="261"/>
    </location>
</feature>
<name>U5YPI5_9ACTN</name>
<dbReference type="Gene3D" id="3.40.1160.10">
    <property type="entry name" value="Acetylglutamate kinase-like"/>
    <property type="match status" value="1"/>
</dbReference>
<dbReference type="EMBL" id="KF386873">
    <property type="protein sequence ID" value="AGZ94248.1"/>
    <property type="molecule type" value="Genomic_DNA"/>
</dbReference>